<dbReference type="Proteomes" id="UP001565368">
    <property type="component" value="Unassembled WGS sequence"/>
</dbReference>
<dbReference type="EMBL" id="JBBXJM010000006">
    <property type="protein sequence ID" value="KAL1406238.1"/>
    <property type="molecule type" value="Genomic_DNA"/>
</dbReference>
<keyword evidence="2" id="KW-1185">Reference proteome</keyword>
<protein>
    <submittedName>
        <fullName evidence="1">Uncharacterized protein</fullName>
    </submittedName>
</protein>
<gene>
    <name evidence="1" type="ORF">Q8F55_007929</name>
</gene>
<accession>A0ABR3PUX1</accession>
<proteinExistence type="predicted"/>
<evidence type="ECO:0000313" key="2">
    <source>
        <dbReference type="Proteomes" id="UP001565368"/>
    </source>
</evidence>
<sequence>MAWPRPPTVGPGPIPDPVDRLVRAMSEMDFETLRELCDDFTRPEHKEELLRDLEEIRRYYESMNSEGKERLLEYIRRGIPTWIEEIESEKEAKEAGDTEVFVDLKPGQQDLLSRIGSYPIPDPYVLADGYVRAIWNYDDSAGSGHEFLRLLTPAVPAELMDRHPRLVVDPLTLRPKWVNLPPAAPTATAS</sequence>
<dbReference type="GeneID" id="95988972"/>
<dbReference type="RefSeq" id="XP_069206182.1">
    <property type="nucleotide sequence ID" value="XM_069356341.1"/>
</dbReference>
<evidence type="ECO:0000313" key="1">
    <source>
        <dbReference type="EMBL" id="KAL1406238.1"/>
    </source>
</evidence>
<reference evidence="1 2" key="1">
    <citation type="submission" date="2023-08" db="EMBL/GenBank/DDBJ databases">
        <title>Annotated Genome Sequence of Vanrija albida AlHP1.</title>
        <authorList>
            <person name="Herzog R."/>
        </authorList>
    </citation>
    <scope>NUCLEOTIDE SEQUENCE [LARGE SCALE GENOMIC DNA]</scope>
    <source>
        <strain evidence="1 2">AlHP1</strain>
    </source>
</reference>
<name>A0ABR3PUX1_9TREE</name>
<comment type="caution">
    <text evidence="1">The sequence shown here is derived from an EMBL/GenBank/DDBJ whole genome shotgun (WGS) entry which is preliminary data.</text>
</comment>
<organism evidence="1 2">
    <name type="scientific">Vanrija albida</name>
    <dbReference type="NCBI Taxonomy" id="181172"/>
    <lineage>
        <taxon>Eukaryota</taxon>
        <taxon>Fungi</taxon>
        <taxon>Dikarya</taxon>
        <taxon>Basidiomycota</taxon>
        <taxon>Agaricomycotina</taxon>
        <taxon>Tremellomycetes</taxon>
        <taxon>Trichosporonales</taxon>
        <taxon>Trichosporonaceae</taxon>
        <taxon>Vanrija</taxon>
    </lineage>
</organism>